<organism evidence="3 4">
    <name type="scientific">Ramlibacter albus</name>
    <dbReference type="NCBI Taxonomy" id="2079448"/>
    <lineage>
        <taxon>Bacteria</taxon>
        <taxon>Pseudomonadati</taxon>
        <taxon>Pseudomonadota</taxon>
        <taxon>Betaproteobacteria</taxon>
        <taxon>Burkholderiales</taxon>
        <taxon>Comamonadaceae</taxon>
        <taxon>Ramlibacter</taxon>
    </lineage>
</organism>
<evidence type="ECO:0000313" key="3">
    <source>
        <dbReference type="EMBL" id="MBC5762956.1"/>
    </source>
</evidence>
<dbReference type="Gene3D" id="1.10.12.10">
    <property type="entry name" value="Lyase 2-enoyl-coa Hydratase, Chain A, domain 2"/>
    <property type="match status" value="1"/>
</dbReference>
<gene>
    <name evidence="3" type="ORF">H8R02_00725</name>
</gene>
<evidence type="ECO:0000256" key="1">
    <source>
        <dbReference type="ARBA" id="ARBA00005254"/>
    </source>
</evidence>
<dbReference type="PROSITE" id="PS00166">
    <property type="entry name" value="ENOYL_COA_HYDRATASE"/>
    <property type="match status" value="1"/>
</dbReference>
<evidence type="ECO:0000256" key="2">
    <source>
        <dbReference type="RuleBase" id="RU003707"/>
    </source>
</evidence>
<keyword evidence="4" id="KW-1185">Reference proteome</keyword>
<dbReference type="PANTHER" id="PTHR42964:SF1">
    <property type="entry name" value="POLYKETIDE BIOSYNTHESIS ENOYL-COA HYDRATASE PKSH-RELATED"/>
    <property type="match status" value="1"/>
</dbReference>
<dbReference type="Proteomes" id="UP000596827">
    <property type="component" value="Unassembled WGS sequence"/>
</dbReference>
<dbReference type="CDD" id="cd06558">
    <property type="entry name" value="crotonase-like"/>
    <property type="match status" value="1"/>
</dbReference>
<dbReference type="Gene3D" id="3.90.226.10">
    <property type="entry name" value="2-enoyl-CoA Hydratase, Chain A, domain 1"/>
    <property type="match status" value="1"/>
</dbReference>
<dbReference type="RefSeq" id="WP_187079433.1">
    <property type="nucleotide sequence ID" value="NZ_JACORU010000001.1"/>
</dbReference>
<dbReference type="EMBL" id="JACORU010000001">
    <property type="protein sequence ID" value="MBC5762956.1"/>
    <property type="molecule type" value="Genomic_DNA"/>
</dbReference>
<dbReference type="SUPFAM" id="SSF52096">
    <property type="entry name" value="ClpP/crotonase"/>
    <property type="match status" value="1"/>
</dbReference>
<dbReference type="InterPro" id="IPR029045">
    <property type="entry name" value="ClpP/crotonase-like_dom_sf"/>
</dbReference>
<protein>
    <submittedName>
        <fullName evidence="3">Crotonase/enoyl-CoA hydratase family protein</fullName>
    </submittedName>
</protein>
<comment type="similarity">
    <text evidence="1 2">Belongs to the enoyl-CoA hydratase/isomerase family.</text>
</comment>
<dbReference type="NCBIfam" id="NF005675">
    <property type="entry name" value="PRK07468.1"/>
    <property type="match status" value="1"/>
</dbReference>
<proteinExistence type="inferred from homology"/>
<reference evidence="3" key="1">
    <citation type="submission" date="2020-08" db="EMBL/GenBank/DDBJ databases">
        <title>Ramlibacter sp. GTP1 16S ribosomal RNA gene genome sequencing and assembly.</title>
        <authorList>
            <person name="Kang M."/>
        </authorList>
    </citation>
    <scope>NUCLEOTIDE SEQUENCE</scope>
    <source>
        <strain evidence="3">GTP1</strain>
    </source>
</reference>
<dbReference type="PANTHER" id="PTHR42964">
    <property type="entry name" value="ENOYL-COA HYDRATASE"/>
    <property type="match status" value="1"/>
</dbReference>
<name>A0A923M577_9BURK</name>
<sequence length="269" mass="28824">MTTPTTPPAFDTLLLAVDQRRIATLTLNRPDTHNALNAALIADLKQAADWLGCSPGLRAVVLTGAGATFCAGGDLGWMQQNMSKTRSERVDESFELALMLRTLNELPVPLIGRINGAAYGGGVGMISVCDVSVAVDTGVFCLTEVRLGLLPANISPYVVARMGEANARRTFLTARRMDAAEARRLGLVSEIVPADQLDAAVERELADLMQCAPGAVAATKRLVSYVNSHDLPTSMIYAADKLADAWETEEGRAGIEAFFARRPPPWRQG</sequence>
<evidence type="ECO:0000313" key="4">
    <source>
        <dbReference type="Proteomes" id="UP000596827"/>
    </source>
</evidence>
<dbReference type="InterPro" id="IPR051683">
    <property type="entry name" value="Enoyl-CoA_Hydratase/Isomerase"/>
</dbReference>
<dbReference type="InterPro" id="IPR014748">
    <property type="entry name" value="Enoyl-CoA_hydra_C"/>
</dbReference>
<dbReference type="InterPro" id="IPR018376">
    <property type="entry name" value="Enoyl-CoA_hyd/isom_CS"/>
</dbReference>
<dbReference type="InterPro" id="IPR001753">
    <property type="entry name" value="Enoyl-CoA_hydra/iso"/>
</dbReference>
<dbReference type="Pfam" id="PF00378">
    <property type="entry name" value="ECH_1"/>
    <property type="match status" value="1"/>
</dbReference>
<comment type="caution">
    <text evidence="3">The sequence shown here is derived from an EMBL/GenBank/DDBJ whole genome shotgun (WGS) entry which is preliminary data.</text>
</comment>
<accession>A0A923M577</accession>
<dbReference type="AlphaFoldDB" id="A0A923M577"/>
<dbReference type="GO" id="GO:0003824">
    <property type="term" value="F:catalytic activity"/>
    <property type="evidence" value="ECO:0007669"/>
    <property type="project" value="InterPro"/>
</dbReference>